<name>A0A6L5QQQ2_9BURK</name>
<dbReference type="InterPro" id="IPR003607">
    <property type="entry name" value="HD/PDEase_dom"/>
</dbReference>
<dbReference type="SUPFAM" id="SSF109604">
    <property type="entry name" value="HD-domain/PDEase-like"/>
    <property type="match status" value="1"/>
</dbReference>
<comment type="caution">
    <text evidence="2">The sequence shown here is derived from an EMBL/GenBank/DDBJ whole genome shotgun (WGS) entry which is preliminary data.</text>
</comment>
<dbReference type="GO" id="GO:0008081">
    <property type="term" value="F:phosphoric diester hydrolase activity"/>
    <property type="evidence" value="ECO:0007669"/>
    <property type="project" value="UniProtKB-ARBA"/>
</dbReference>
<evidence type="ECO:0000313" key="2">
    <source>
        <dbReference type="EMBL" id="MRX11688.1"/>
    </source>
</evidence>
<dbReference type="PANTHER" id="PTHR43155">
    <property type="entry name" value="CYCLIC DI-GMP PHOSPHODIESTERASE PA4108-RELATED"/>
    <property type="match status" value="1"/>
</dbReference>
<dbReference type="Pfam" id="PF13487">
    <property type="entry name" value="HD_5"/>
    <property type="match status" value="1"/>
</dbReference>
<dbReference type="PANTHER" id="PTHR43155:SF2">
    <property type="entry name" value="CYCLIC DI-GMP PHOSPHODIESTERASE PA4108"/>
    <property type="match status" value="1"/>
</dbReference>
<dbReference type="EMBL" id="WKJM01000041">
    <property type="protein sequence ID" value="MRX11688.1"/>
    <property type="molecule type" value="Genomic_DNA"/>
</dbReference>
<dbReference type="RefSeq" id="WP_154370326.1">
    <property type="nucleotide sequence ID" value="NZ_WKJM01000041.1"/>
</dbReference>
<dbReference type="PROSITE" id="PS51832">
    <property type="entry name" value="HD_GYP"/>
    <property type="match status" value="1"/>
</dbReference>
<organism evidence="2 3">
    <name type="scientific">Duganella alba</name>
    <dbReference type="NCBI Taxonomy" id="2666081"/>
    <lineage>
        <taxon>Bacteria</taxon>
        <taxon>Pseudomonadati</taxon>
        <taxon>Pseudomonadota</taxon>
        <taxon>Betaproteobacteria</taxon>
        <taxon>Burkholderiales</taxon>
        <taxon>Oxalobacteraceae</taxon>
        <taxon>Telluria group</taxon>
        <taxon>Duganella</taxon>
    </lineage>
</organism>
<dbReference type="CDD" id="cd00077">
    <property type="entry name" value="HDc"/>
    <property type="match status" value="1"/>
</dbReference>
<sequence>MSESTQLEPPVFAEATPSVLHQLNLCNRRLERLLHNLRNEHNAEGEIRDIAGDVIRAVEINPDVALACIFLSQINGTYAVRHCIETAVVTVVIARSMGMNPASTLTVTAAALTMNVGMLRHHEGFQNKNTPLDSEEMAIVRRHPAESADMLRDVGIDDDDWISCVLMHHENDEGSGYPAGIASPEVTLNAKLLSFADRYCAQVSARNYRKSILPSLALRNLVEDKTAPVDPHLADCFRRELGDFPPGCLVRLASGEIGVISRRQGCSNGLQVHTLRDAAGAMLSPAQPRCLDDGPLTITEGLTEDQASTRFSMKQIWGPQASL</sequence>
<dbReference type="InterPro" id="IPR037522">
    <property type="entry name" value="HD_GYP_dom"/>
</dbReference>
<dbReference type="Proteomes" id="UP000481037">
    <property type="component" value="Unassembled WGS sequence"/>
</dbReference>
<dbReference type="AlphaFoldDB" id="A0A6L5QQQ2"/>
<proteinExistence type="predicted"/>
<evidence type="ECO:0000313" key="3">
    <source>
        <dbReference type="Proteomes" id="UP000481037"/>
    </source>
</evidence>
<dbReference type="Gene3D" id="1.10.3210.10">
    <property type="entry name" value="Hypothetical protein af1432"/>
    <property type="match status" value="1"/>
</dbReference>
<protein>
    <submittedName>
        <fullName evidence="2">HD domain-containing protein</fullName>
    </submittedName>
</protein>
<reference evidence="2 3" key="1">
    <citation type="submission" date="2019-11" db="EMBL/GenBank/DDBJ databases">
        <title>Novel species isolated from a subtropical stream in China.</title>
        <authorList>
            <person name="Lu H."/>
        </authorList>
    </citation>
    <scope>NUCLEOTIDE SEQUENCE [LARGE SCALE GENOMIC DNA]</scope>
    <source>
        <strain evidence="2 3">FT25W</strain>
    </source>
</reference>
<accession>A0A6L5QQQ2</accession>
<gene>
    <name evidence="2" type="ORF">GJ697_28055</name>
</gene>
<feature type="domain" description="HD-GYP" evidence="1">
    <location>
        <begin position="57"/>
        <end position="253"/>
    </location>
</feature>
<evidence type="ECO:0000259" key="1">
    <source>
        <dbReference type="PROSITE" id="PS51832"/>
    </source>
</evidence>
<keyword evidence="3" id="KW-1185">Reference proteome</keyword>